<evidence type="ECO:0008006" key="3">
    <source>
        <dbReference type="Google" id="ProtNLM"/>
    </source>
</evidence>
<evidence type="ECO:0000313" key="2">
    <source>
        <dbReference type="Proteomes" id="UP000677668"/>
    </source>
</evidence>
<proteinExistence type="predicted"/>
<dbReference type="EMBL" id="CP072642">
    <property type="protein sequence ID" value="QUV94758.1"/>
    <property type="molecule type" value="Genomic_DNA"/>
</dbReference>
<dbReference type="InterPro" id="IPR029060">
    <property type="entry name" value="PIN-like_dom_sf"/>
</dbReference>
<reference evidence="1 2" key="1">
    <citation type="submission" date="2021-03" db="EMBL/GenBank/DDBJ databases">
        <title>Genomic and phenotypic characterization of Chloracidobacterium isolates provides evidence for multiple species.</title>
        <authorList>
            <person name="Saini M.K."/>
            <person name="Costas A.M.G."/>
            <person name="Tank M."/>
            <person name="Bryant D.A."/>
        </authorList>
    </citation>
    <scope>NUCLEOTIDE SEQUENCE [LARGE SCALE GENOMIC DNA]</scope>
    <source>
        <strain evidence="1 2">N</strain>
    </source>
</reference>
<name>A0ABX8B2P7_9BACT</name>
<dbReference type="RefSeq" id="WP_211423028.1">
    <property type="nucleotide sequence ID" value="NZ_CP072642.1"/>
</dbReference>
<sequence>MKLTLYLETSVVGAYLDNDDPFRRDLTLRWWEYDMGEYQAFVSPLVYHELEQLAEPYRSAYLNLIRPLPQLPLRDEATMLAAGYVGGGIFHRRFLADAFHVALASVHNIDFFVTWNFGHIASIHRQARVRRFNLISGFPCPIIVTPEFLVMTGI</sequence>
<organism evidence="1 2">
    <name type="scientific">Chloracidobacterium sp. N</name>
    <dbReference type="NCBI Taxonomy" id="2821540"/>
    <lineage>
        <taxon>Bacteria</taxon>
        <taxon>Pseudomonadati</taxon>
        <taxon>Acidobacteriota</taxon>
        <taxon>Terriglobia</taxon>
        <taxon>Terriglobales</taxon>
        <taxon>Acidobacteriaceae</taxon>
        <taxon>Chloracidobacterium</taxon>
        <taxon>Chloracidobacterium aggregatum</taxon>
    </lineage>
</organism>
<gene>
    <name evidence="1" type="ORF">J8C05_04745</name>
</gene>
<dbReference type="SUPFAM" id="SSF88723">
    <property type="entry name" value="PIN domain-like"/>
    <property type="match status" value="1"/>
</dbReference>
<accession>A0ABX8B2P7</accession>
<evidence type="ECO:0000313" key="1">
    <source>
        <dbReference type="EMBL" id="QUV94758.1"/>
    </source>
</evidence>
<dbReference type="Proteomes" id="UP000677668">
    <property type="component" value="Chromosome 1"/>
</dbReference>
<keyword evidence="2" id="KW-1185">Reference proteome</keyword>
<protein>
    <recommendedName>
        <fullName evidence="3">PIN domain-containing protein</fullName>
    </recommendedName>
</protein>